<protein>
    <submittedName>
        <fullName evidence="1">Uncharacterized protein</fullName>
    </submittedName>
</protein>
<dbReference type="EMBL" id="MU129046">
    <property type="protein sequence ID" value="KAF9508986.1"/>
    <property type="molecule type" value="Genomic_DNA"/>
</dbReference>
<reference evidence="1" key="1">
    <citation type="journal article" date="2020" name="Nat. Commun.">
        <title>Large-scale genome sequencing of mycorrhizal fungi provides insights into the early evolution of symbiotic traits.</title>
        <authorList>
            <person name="Miyauchi S."/>
            <person name="Kiss E."/>
            <person name="Kuo A."/>
            <person name="Drula E."/>
            <person name="Kohler A."/>
            <person name="Sanchez-Garcia M."/>
            <person name="Morin E."/>
            <person name="Andreopoulos B."/>
            <person name="Barry K.W."/>
            <person name="Bonito G."/>
            <person name="Buee M."/>
            <person name="Carver A."/>
            <person name="Chen C."/>
            <person name="Cichocki N."/>
            <person name="Clum A."/>
            <person name="Culley D."/>
            <person name="Crous P.W."/>
            <person name="Fauchery L."/>
            <person name="Girlanda M."/>
            <person name="Hayes R.D."/>
            <person name="Keri Z."/>
            <person name="LaButti K."/>
            <person name="Lipzen A."/>
            <person name="Lombard V."/>
            <person name="Magnuson J."/>
            <person name="Maillard F."/>
            <person name="Murat C."/>
            <person name="Nolan M."/>
            <person name="Ohm R.A."/>
            <person name="Pangilinan J."/>
            <person name="Pereira M.F."/>
            <person name="Perotto S."/>
            <person name="Peter M."/>
            <person name="Pfister S."/>
            <person name="Riley R."/>
            <person name="Sitrit Y."/>
            <person name="Stielow J.B."/>
            <person name="Szollosi G."/>
            <person name="Zifcakova L."/>
            <person name="Stursova M."/>
            <person name="Spatafora J.W."/>
            <person name="Tedersoo L."/>
            <person name="Vaario L.M."/>
            <person name="Yamada A."/>
            <person name="Yan M."/>
            <person name="Wang P."/>
            <person name="Xu J."/>
            <person name="Bruns T."/>
            <person name="Baldrian P."/>
            <person name="Vilgalys R."/>
            <person name="Dunand C."/>
            <person name="Henrissat B."/>
            <person name="Grigoriev I.V."/>
            <person name="Hibbett D."/>
            <person name="Nagy L.G."/>
            <person name="Martin F.M."/>
        </authorList>
    </citation>
    <scope>NUCLEOTIDE SEQUENCE</scope>
    <source>
        <strain evidence="1">UP504</strain>
    </source>
</reference>
<evidence type="ECO:0000313" key="2">
    <source>
        <dbReference type="Proteomes" id="UP000886523"/>
    </source>
</evidence>
<gene>
    <name evidence="1" type="ORF">BS47DRAFT_1397355</name>
</gene>
<proteinExistence type="predicted"/>
<name>A0A9P6DNH0_9AGAM</name>
<evidence type="ECO:0000313" key="1">
    <source>
        <dbReference type="EMBL" id="KAF9508986.1"/>
    </source>
</evidence>
<dbReference type="Proteomes" id="UP000886523">
    <property type="component" value="Unassembled WGS sequence"/>
</dbReference>
<organism evidence="1 2">
    <name type="scientific">Hydnum rufescens UP504</name>
    <dbReference type="NCBI Taxonomy" id="1448309"/>
    <lineage>
        <taxon>Eukaryota</taxon>
        <taxon>Fungi</taxon>
        <taxon>Dikarya</taxon>
        <taxon>Basidiomycota</taxon>
        <taxon>Agaricomycotina</taxon>
        <taxon>Agaricomycetes</taxon>
        <taxon>Cantharellales</taxon>
        <taxon>Hydnaceae</taxon>
        <taxon>Hydnum</taxon>
    </lineage>
</organism>
<sequence>MPRERPVLGIQSTPLNPSSDTFIDAYVPRLGRSRNMMLRIDTGSCNSSVPYDPDWYYTRLGPVRPRSVLHAAWPRMTLIGITWGMVPYDPDWYYMGLGPVRPGLIVRGAWSRMTQIGINMCELSHLSAEMVLTPSHLFAETVLGASHLLAETVFSASHLFVETVFSASHLFAETVLSASPLFAETYQ</sequence>
<accession>A0A9P6DNH0</accession>
<keyword evidence="2" id="KW-1185">Reference proteome</keyword>
<comment type="caution">
    <text evidence="1">The sequence shown here is derived from an EMBL/GenBank/DDBJ whole genome shotgun (WGS) entry which is preliminary data.</text>
</comment>
<dbReference type="AlphaFoldDB" id="A0A9P6DNH0"/>